<reference evidence="1" key="1">
    <citation type="submission" date="2021-03" db="EMBL/GenBank/DDBJ databases">
        <title>Antimicrobial resistance genes in bacteria isolated from Japanese honey, and their potential for conferring macrolide and lincosamide resistance in the American foulbrood pathogen Paenibacillus larvae.</title>
        <authorList>
            <person name="Okamoto M."/>
            <person name="Kumagai M."/>
            <person name="Kanamori H."/>
            <person name="Takamatsu D."/>
        </authorList>
    </citation>
    <scope>NUCLEOTIDE SEQUENCE</scope>
    <source>
        <strain evidence="1">J43TS3</strain>
    </source>
</reference>
<dbReference type="Proteomes" id="UP000676917">
    <property type="component" value="Unassembled WGS sequence"/>
</dbReference>
<dbReference type="EMBL" id="BORP01000001">
    <property type="protein sequence ID" value="GIO25543.1"/>
    <property type="molecule type" value="Genomic_DNA"/>
</dbReference>
<proteinExistence type="predicted"/>
<organism evidence="1 2">
    <name type="scientific">Ornithinibacillus bavariensis</name>
    <dbReference type="NCBI Taxonomy" id="545502"/>
    <lineage>
        <taxon>Bacteria</taxon>
        <taxon>Bacillati</taxon>
        <taxon>Bacillota</taxon>
        <taxon>Bacilli</taxon>
        <taxon>Bacillales</taxon>
        <taxon>Bacillaceae</taxon>
        <taxon>Ornithinibacillus</taxon>
    </lineage>
</organism>
<sequence>MNSPSTDCFSAHEHAELVTGIDNTITVTRIKIVYKRIIFINVPLFNYDETITKNDSKKDGISR</sequence>
<evidence type="ECO:0000313" key="2">
    <source>
        <dbReference type="Proteomes" id="UP000676917"/>
    </source>
</evidence>
<keyword evidence="2" id="KW-1185">Reference proteome</keyword>
<gene>
    <name evidence="1" type="ORF">J43TS3_01540</name>
</gene>
<protein>
    <submittedName>
        <fullName evidence="1">Uncharacterized protein</fullName>
    </submittedName>
</protein>
<dbReference type="AlphaFoldDB" id="A0A920C5I0"/>
<comment type="caution">
    <text evidence="1">The sequence shown here is derived from an EMBL/GenBank/DDBJ whole genome shotgun (WGS) entry which is preliminary data.</text>
</comment>
<accession>A0A920C5I0</accession>
<evidence type="ECO:0000313" key="1">
    <source>
        <dbReference type="EMBL" id="GIO25543.1"/>
    </source>
</evidence>
<name>A0A920C5I0_9BACI</name>